<feature type="region of interest" description="Disordered" evidence="4">
    <location>
        <begin position="257"/>
        <end position="280"/>
    </location>
</feature>
<evidence type="ECO:0000313" key="7">
    <source>
        <dbReference type="Proteomes" id="UP000444318"/>
    </source>
</evidence>
<protein>
    <recommendedName>
        <fullName evidence="5">HipA-like C-terminal domain-containing protein</fullName>
    </recommendedName>
</protein>
<reference evidence="6 7" key="1">
    <citation type="submission" date="2019-10" db="EMBL/GenBank/DDBJ databases">
        <title>Two novel species isolated from a subtropical stream in China.</title>
        <authorList>
            <person name="Lu H."/>
        </authorList>
    </citation>
    <scope>NUCLEOTIDE SEQUENCE [LARGE SCALE GENOMIC DNA]</scope>
    <source>
        <strain evidence="6 7">FT103W</strain>
    </source>
</reference>
<keyword evidence="3" id="KW-0418">Kinase</keyword>
<name>A0A843SE39_9BURK</name>
<dbReference type="InterPro" id="IPR052028">
    <property type="entry name" value="HipA_Ser/Thr_kinase"/>
</dbReference>
<accession>A0A843SE39</accession>
<feature type="domain" description="HipA-like C-terminal" evidence="5">
    <location>
        <begin position="80"/>
        <end position="266"/>
    </location>
</feature>
<organism evidence="6 7">
    <name type="scientific">Rugamonas rivuli</name>
    <dbReference type="NCBI Taxonomy" id="2743358"/>
    <lineage>
        <taxon>Bacteria</taxon>
        <taxon>Pseudomonadati</taxon>
        <taxon>Pseudomonadota</taxon>
        <taxon>Betaproteobacteria</taxon>
        <taxon>Burkholderiales</taxon>
        <taxon>Oxalobacteraceae</taxon>
        <taxon>Telluria group</taxon>
        <taxon>Rugamonas</taxon>
    </lineage>
</organism>
<evidence type="ECO:0000256" key="2">
    <source>
        <dbReference type="ARBA" id="ARBA00022679"/>
    </source>
</evidence>
<dbReference type="InterPro" id="IPR012893">
    <property type="entry name" value="HipA-like_C"/>
</dbReference>
<proteinExistence type="inferred from homology"/>
<dbReference type="PANTHER" id="PTHR37419:SF8">
    <property type="entry name" value="TOXIN YJJJ"/>
    <property type="match status" value="1"/>
</dbReference>
<evidence type="ECO:0000256" key="3">
    <source>
        <dbReference type="ARBA" id="ARBA00022777"/>
    </source>
</evidence>
<comment type="caution">
    <text evidence="6">The sequence shown here is derived from an EMBL/GenBank/DDBJ whole genome shotgun (WGS) entry which is preliminary data.</text>
</comment>
<evidence type="ECO:0000256" key="4">
    <source>
        <dbReference type="SAM" id="MobiDB-lite"/>
    </source>
</evidence>
<comment type="similarity">
    <text evidence="1">Belongs to the HipA Ser/Thr kinase family.</text>
</comment>
<gene>
    <name evidence="6" type="ORF">GEV01_17830</name>
</gene>
<dbReference type="GO" id="GO:0005829">
    <property type="term" value="C:cytosol"/>
    <property type="evidence" value="ECO:0007669"/>
    <property type="project" value="TreeGrafter"/>
</dbReference>
<evidence type="ECO:0000256" key="1">
    <source>
        <dbReference type="ARBA" id="ARBA00010164"/>
    </source>
</evidence>
<dbReference type="Proteomes" id="UP000444318">
    <property type="component" value="Unassembled WGS sequence"/>
</dbReference>
<evidence type="ECO:0000313" key="6">
    <source>
        <dbReference type="EMBL" id="MQA21382.1"/>
    </source>
</evidence>
<keyword evidence="2" id="KW-0808">Transferase</keyword>
<dbReference type="PANTHER" id="PTHR37419">
    <property type="entry name" value="SERINE/THREONINE-PROTEIN KINASE TOXIN HIPA"/>
    <property type="match status" value="1"/>
</dbReference>
<evidence type="ECO:0000259" key="5">
    <source>
        <dbReference type="Pfam" id="PF07804"/>
    </source>
</evidence>
<keyword evidence="7" id="KW-1185">Reference proteome</keyword>
<dbReference type="Pfam" id="PF07804">
    <property type="entry name" value="HipA_C"/>
    <property type="match status" value="1"/>
</dbReference>
<dbReference type="EMBL" id="WHUF01000004">
    <property type="protein sequence ID" value="MQA21382.1"/>
    <property type="molecule type" value="Genomic_DNA"/>
</dbReference>
<sequence>MHLTNKLFRKLRWTQSGISPLDRLAFVGDRGMGALSYEPPDPLQLSPEDLRLLDLARAAQTLLQGEDSAILKQLVLLGGSPHGSRPKVLVRFDPASGQVSTLDDAAGGEPWLVKFPAQNEHKEVCAIEHVYAELARSCGLEMPATRHFDLDRRLAAFGARRFDREDDVRVPVHTLAALLHVDFRLPSVDYSTFLRATRLMTGDQRQVDAAFQRCVFNVLFNNRDDHAKNVSYRMSRDWHWQLSPCYDLSFNPGPGGEHQMAVMGESQSPGLAPSTPIATA</sequence>
<dbReference type="AlphaFoldDB" id="A0A843SE39"/>
<dbReference type="GO" id="GO:0004674">
    <property type="term" value="F:protein serine/threonine kinase activity"/>
    <property type="evidence" value="ECO:0007669"/>
    <property type="project" value="TreeGrafter"/>
</dbReference>